<evidence type="ECO:0000313" key="1">
    <source>
        <dbReference type="EMBL" id="SFO77287.1"/>
    </source>
</evidence>
<name>A0A1I5JWX8_9HYPH</name>
<reference evidence="1 2" key="1">
    <citation type="submission" date="2016-10" db="EMBL/GenBank/DDBJ databases">
        <authorList>
            <person name="de Groot N.N."/>
        </authorList>
    </citation>
    <scope>NUCLEOTIDE SEQUENCE [LARGE SCALE GENOMIC DNA]</scope>
    <source>
        <strain evidence="1 2">CGMCC 1.9157</strain>
    </source>
</reference>
<sequence length="104" mass="11627">MMTPTLIQTHSMTLNRQQIVSLLDVTESGFDRARPKLEEANFPKKLPGMNRWSKPAVIAWIKASGNQDLMLRILIGEPNEPEEEELEIPDVPAELAARYGGVSV</sequence>
<dbReference type="RefSeq" id="WP_090074821.1">
    <property type="nucleotide sequence ID" value="NZ_FOVR01000012.1"/>
</dbReference>
<keyword evidence="2" id="KW-1185">Reference proteome</keyword>
<proteinExistence type="predicted"/>
<dbReference type="STRING" id="655353.SAMN04488056_112142"/>
<accession>A0A1I5JWX8</accession>
<protein>
    <submittedName>
        <fullName evidence="1">Uncharacterized protein</fullName>
    </submittedName>
</protein>
<gene>
    <name evidence="1" type="ORF">SAMN04488056_112142</name>
</gene>
<dbReference type="EMBL" id="FOVR01000012">
    <property type="protein sequence ID" value="SFO77287.1"/>
    <property type="molecule type" value="Genomic_DNA"/>
</dbReference>
<dbReference type="OrthoDB" id="8449649at2"/>
<dbReference type="AlphaFoldDB" id="A0A1I5JWX8"/>
<organism evidence="1 2">
    <name type="scientific">Cohaesibacter marisflavi</name>
    <dbReference type="NCBI Taxonomy" id="655353"/>
    <lineage>
        <taxon>Bacteria</taxon>
        <taxon>Pseudomonadati</taxon>
        <taxon>Pseudomonadota</taxon>
        <taxon>Alphaproteobacteria</taxon>
        <taxon>Hyphomicrobiales</taxon>
        <taxon>Cohaesibacteraceae</taxon>
    </lineage>
</organism>
<evidence type="ECO:0000313" key="2">
    <source>
        <dbReference type="Proteomes" id="UP000199236"/>
    </source>
</evidence>
<dbReference type="Proteomes" id="UP000199236">
    <property type="component" value="Unassembled WGS sequence"/>
</dbReference>